<gene>
    <name evidence="3" type="ORF">SAMN05192586_12312</name>
</gene>
<evidence type="ECO:0000259" key="2">
    <source>
        <dbReference type="Pfam" id="PF01551"/>
    </source>
</evidence>
<dbReference type="InterPro" id="IPR011055">
    <property type="entry name" value="Dup_hybrid_motif"/>
</dbReference>
<keyword evidence="1" id="KW-0732">Signal</keyword>
<dbReference type="InterPro" id="IPR016047">
    <property type="entry name" value="M23ase_b-sheet_dom"/>
</dbReference>
<name>A0A1G7QSN3_9BACT</name>
<evidence type="ECO:0000313" key="3">
    <source>
        <dbReference type="EMBL" id="SDG00670.1"/>
    </source>
</evidence>
<dbReference type="OrthoDB" id="9765786at2"/>
<keyword evidence="4" id="KW-1185">Reference proteome</keyword>
<sequence>MRKRSMLSTILGIIVLAVLAAGGYVFFKDLDGPQVSVQPQTGRVSPASVLKITMKDPSGIRAVTVGVRKNNTLNTIFSKHFDAYLPERTVEVPLSNANLREGAFDLEIRATDGSLAGFGQGNTRTVQMAMRLDTQPPRIAVKTLPPNVRRGGAGVVRYTVDEDVTDSGVLVAGYFVPGYLQKDGSYICFFPYPYTMPAREYKNSVEITATDLAGNVTKSRLTVMAYERTFRSDSLELSDNFLMSVQGKLQHLAPQATNPLDCYLYINNQVRAANAQTLREIGKNTAAAMLWSGAFARLPRSAARAGFADHRFYNYQGKLVGESYHLGFDLASIRNAEVPAANSGRVVFTGELGIYGNLVVIDHGLGLMSLYSHLHDILVKVGDVVQKGQTIAHTGSTGLAFGDHLHFGMLVGGVEVTPLEWLDPKWIRDNITGRLEASMAQ</sequence>
<evidence type="ECO:0000313" key="4">
    <source>
        <dbReference type="Proteomes" id="UP000199355"/>
    </source>
</evidence>
<organism evidence="3 4">
    <name type="scientific">Desulfovibrio legallii</name>
    <dbReference type="NCBI Taxonomy" id="571438"/>
    <lineage>
        <taxon>Bacteria</taxon>
        <taxon>Pseudomonadati</taxon>
        <taxon>Thermodesulfobacteriota</taxon>
        <taxon>Desulfovibrionia</taxon>
        <taxon>Desulfovibrionales</taxon>
        <taxon>Desulfovibrionaceae</taxon>
        <taxon>Desulfovibrio</taxon>
    </lineage>
</organism>
<dbReference type="Pfam" id="PF01551">
    <property type="entry name" value="Peptidase_M23"/>
    <property type="match status" value="1"/>
</dbReference>
<dbReference type="PANTHER" id="PTHR21666">
    <property type="entry name" value="PEPTIDASE-RELATED"/>
    <property type="match status" value="1"/>
</dbReference>
<proteinExistence type="predicted"/>
<dbReference type="GO" id="GO:0004222">
    <property type="term" value="F:metalloendopeptidase activity"/>
    <property type="evidence" value="ECO:0007669"/>
    <property type="project" value="TreeGrafter"/>
</dbReference>
<feature type="domain" description="M23ase beta-sheet core" evidence="2">
    <location>
        <begin position="324"/>
        <end position="418"/>
    </location>
</feature>
<dbReference type="InterPro" id="IPR050570">
    <property type="entry name" value="Cell_wall_metabolism_enzyme"/>
</dbReference>
<dbReference type="SUPFAM" id="SSF51261">
    <property type="entry name" value="Duplicated hybrid motif"/>
    <property type="match status" value="1"/>
</dbReference>
<reference evidence="4" key="1">
    <citation type="submission" date="2016-10" db="EMBL/GenBank/DDBJ databases">
        <authorList>
            <person name="Varghese N."/>
            <person name="Submissions S."/>
        </authorList>
    </citation>
    <scope>NUCLEOTIDE SEQUENCE [LARGE SCALE GENOMIC DNA]</scope>
    <source>
        <strain evidence="4">KHC7</strain>
    </source>
</reference>
<dbReference type="CDD" id="cd12797">
    <property type="entry name" value="M23_peptidase"/>
    <property type="match status" value="1"/>
</dbReference>
<dbReference type="RefSeq" id="WP_092155178.1">
    <property type="nucleotide sequence ID" value="NZ_FNBX01000023.1"/>
</dbReference>
<evidence type="ECO:0000256" key="1">
    <source>
        <dbReference type="ARBA" id="ARBA00022729"/>
    </source>
</evidence>
<dbReference type="Proteomes" id="UP000199355">
    <property type="component" value="Unassembled WGS sequence"/>
</dbReference>
<accession>A0A1G7QSN3</accession>
<dbReference type="Gene3D" id="2.70.70.10">
    <property type="entry name" value="Glucose Permease (Domain IIA)"/>
    <property type="match status" value="1"/>
</dbReference>
<dbReference type="STRING" id="571438.SAMN05192586_12312"/>
<dbReference type="EMBL" id="FNBX01000023">
    <property type="protein sequence ID" value="SDG00670.1"/>
    <property type="molecule type" value="Genomic_DNA"/>
</dbReference>
<dbReference type="PANTHER" id="PTHR21666:SF289">
    <property type="entry name" value="L-ALA--D-GLU ENDOPEPTIDASE"/>
    <property type="match status" value="1"/>
</dbReference>
<protein>
    <submittedName>
        <fullName evidence="3">Peptidase family M23</fullName>
    </submittedName>
</protein>
<dbReference type="AlphaFoldDB" id="A0A1G7QSN3"/>